<evidence type="ECO:0000256" key="1">
    <source>
        <dbReference type="SAM" id="MobiDB-lite"/>
    </source>
</evidence>
<dbReference type="EMBL" id="AP023440">
    <property type="protein sequence ID" value="BCL27412.1"/>
    <property type="molecule type" value="Genomic_DNA"/>
</dbReference>
<accession>A0A7G1NXQ5</accession>
<gene>
    <name evidence="2" type="ORF">GCM10017557_22710</name>
</gene>
<feature type="compositionally biased region" description="Basic residues" evidence="1">
    <location>
        <begin position="127"/>
        <end position="140"/>
    </location>
</feature>
<sequence>MCPYGKSLRLGPLGLLGSPGSPTRMAIGLIVPHGDDRGLRAPPRLAPSRSPSNSVQVVVLAVRADDVVRAKIREPGDPSEAVQGHRLPTAREETMRCSGPGDRADRARGDRAVSVSSSVSGNQVSGGRKRVGDRGRRRTR</sequence>
<dbReference type="KEGG" id="sgm:GCM10017557_22710"/>
<protein>
    <submittedName>
        <fullName evidence="2">Uncharacterized protein</fullName>
    </submittedName>
</protein>
<dbReference type="Proteomes" id="UP000516444">
    <property type="component" value="Chromosome"/>
</dbReference>
<keyword evidence="3" id="KW-1185">Reference proteome</keyword>
<name>A0A7G1NXQ5_9ACTN</name>
<proteinExistence type="predicted"/>
<dbReference type="AlphaFoldDB" id="A0A7G1NXQ5"/>
<evidence type="ECO:0000313" key="3">
    <source>
        <dbReference type="Proteomes" id="UP000516444"/>
    </source>
</evidence>
<evidence type="ECO:0000313" key="2">
    <source>
        <dbReference type="EMBL" id="BCL27412.1"/>
    </source>
</evidence>
<feature type="compositionally biased region" description="Basic and acidic residues" evidence="1">
    <location>
        <begin position="102"/>
        <end position="111"/>
    </location>
</feature>
<organism evidence="2 3">
    <name type="scientific">Streptomyces aurantiacus</name>
    <dbReference type="NCBI Taxonomy" id="47760"/>
    <lineage>
        <taxon>Bacteria</taxon>
        <taxon>Bacillati</taxon>
        <taxon>Actinomycetota</taxon>
        <taxon>Actinomycetes</taxon>
        <taxon>Kitasatosporales</taxon>
        <taxon>Streptomycetaceae</taxon>
        <taxon>Streptomyces</taxon>
        <taxon>Streptomyces aurantiacus group</taxon>
    </lineage>
</organism>
<feature type="compositionally biased region" description="Low complexity" evidence="1">
    <location>
        <begin position="112"/>
        <end position="126"/>
    </location>
</feature>
<feature type="region of interest" description="Disordered" evidence="1">
    <location>
        <begin position="74"/>
        <end position="140"/>
    </location>
</feature>
<reference evidence="2 3" key="1">
    <citation type="journal article" date="2014" name="Int. J. Syst. Evol. Microbiol.">
        <title>Complete genome sequence of Corynebacterium casei LMG S-19264T (=DSM 44701T), isolated from a smear-ripened cheese.</title>
        <authorList>
            <consortium name="US DOE Joint Genome Institute (JGI-PGF)"/>
            <person name="Walter F."/>
            <person name="Albersmeier A."/>
            <person name="Kalinowski J."/>
            <person name="Ruckert C."/>
        </authorList>
    </citation>
    <scope>NUCLEOTIDE SEQUENCE [LARGE SCALE GENOMIC DNA]</scope>
    <source>
        <strain evidence="2 3">JCM 4677</strain>
    </source>
</reference>